<dbReference type="Proteomes" id="UP000051673">
    <property type="component" value="Unassembled WGS sequence"/>
</dbReference>
<evidence type="ECO:0000313" key="2">
    <source>
        <dbReference type="Proteomes" id="UP000051673"/>
    </source>
</evidence>
<dbReference type="AlphaFoldDB" id="A0A0R2JNN5"/>
<sequence>MAFGYLREDEYDANGQKLEEFVSEFKLWFGYRQQTLNQQYTLEGLDIKKTKLIAVRHSHKIKESMYCQIDDDLFKIVTLSADERNGTGLNSYDILTLQLIEKRGA</sequence>
<dbReference type="Pfam" id="PF05521">
    <property type="entry name" value="Phage_HCP"/>
    <property type="match status" value="1"/>
</dbReference>
<evidence type="ECO:0008006" key="3">
    <source>
        <dbReference type="Google" id="ProtNLM"/>
    </source>
</evidence>
<dbReference type="NCBIfam" id="TIGR01563">
    <property type="entry name" value="gp16_SPP1"/>
    <property type="match status" value="1"/>
</dbReference>
<dbReference type="PATRIC" id="fig|1620.3.peg.1583"/>
<proteinExistence type="predicted"/>
<comment type="caution">
    <text evidence="1">The sequence shown here is derived from an EMBL/GenBank/DDBJ whole genome shotgun (WGS) entry which is preliminary data.</text>
</comment>
<organism evidence="1 2">
    <name type="scientific">Weissella minor</name>
    <dbReference type="NCBI Taxonomy" id="1620"/>
    <lineage>
        <taxon>Bacteria</taxon>
        <taxon>Bacillati</taxon>
        <taxon>Bacillota</taxon>
        <taxon>Bacilli</taxon>
        <taxon>Lactobacillales</taxon>
        <taxon>Lactobacillaceae</taxon>
        <taxon>Weissella</taxon>
    </lineage>
</organism>
<name>A0A0R2JNN5_9LACO</name>
<reference evidence="1 2" key="1">
    <citation type="journal article" date="2015" name="Genome Announc.">
        <title>Expanding the biotechnology potential of lactobacilli through comparative genomics of 213 strains and associated genera.</title>
        <authorList>
            <person name="Sun Z."/>
            <person name="Harris H.M."/>
            <person name="McCann A."/>
            <person name="Guo C."/>
            <person name="Argimon S."/>
            <person name="Zhang W."/>
            <person name="Yang X."/>
            <person name="Jeffery I.B."/>
            <person name="Cooney J.C."/>
            <person name="Kagawa T.F."/>
            <person name="Liu W."/>
            <person name="Song Y."/>
            <person name="Salvetti E."/>
            <person name="Wrobel A."/>
            <person name="Rasinkangas P."/>
            <person name="Parkhill J."/>
            <person name="Rea M.C."/>
            <person name="O'Sullivan O."/>
            <person name="Ritari J."/>
            <person name="Douillard F.P."/>
            <person name="Paul Ross R."/>
            <person name="Yang R."/>
            <person name="Briner A.E."/>
            <person name="Felis G.E."/>
            <person name="de Vos W.M."/>
            <person name="Barrangou R."/>
            <person name="Klaenhammer T.R."/>
            <person name="Caufield P.W."/>
            <person name="Cui Y."/>
            <person name="Zhang H."/>
            <person name="O'Toole P.W."/>
        </authorList>
    </citation>
    <scope>NUCLEOTIDE SEQUENCE [LARGE SCALE GENOMIC DNA]</scope>
    <source>
        <strain evidence="1 2">DSM 20014</strain>
    </source>
</reference>
<protein>
    <recommendedName>
        <fullName evidence="3">Phage head-tail adaptor</fullName>
    </recommendedName>
</protein>
<gene>
    <name evidence="1" type="ORF">IV67_GL001549</name>
</gene>
<evidence type="ECO:0000313" key="1">
    <source>
        <dbReference type="EMBL" id="KRN77494.1"/>
    </source>
</evidence>
<keyword evidence="2" id="KW-1185">Reference proteome</keyword>
<dbReference type="STRING" id="1620.IV67_GL001549"/>
<dbReference type="EMBL" id="JQCD01000018">
    <property type="protein sequence ID" value="KRN77494.1"/>
    <property type="molecule type" value="Genomic_DNA"/>
</dbReference>
<dbReference type="InterPro" id="IPR008767">
    <property type="entry name" value="Phage_SPP1_head-tail_adaptor"/>
</dbReference>
<accession>A0A0R2JNN5</accession>